<dbReference type="Gene3D" id="3.60.10.10">
    <property type="entry name" value="Endonuclease/exonuclease/phosphatase"/>
    <property type="match status" value="1"/>
</dbReference>
<feature type="domain" description="Endonuclease/exonuclease/phosphatase" evidence="1">
    <location>
        <begin position="4"/>
        <end position="203"/>
    </location>
</feature>
<sequence length="239" mass="27796">MKILSWNCRGLGNPRSVRALRQMVREEAPKILFLSETKSDKTRMEYIKQHVGFANGVYVESEGRSGGLGLLWKEGLVISLRSFSKNNIDAVVEESANKGWRITDFYSHPETPQRADSWNLLRCLKGQIDLPWLCLGDFNEIVCSSEKLDMNNRADSQMMEFRRVLDECEFKDLGFYGQKFTWSNRRNDGANVKERLDRAIANIRWCHMFRQAKVFHLISSMSDHSPICVNLYCRRSKMQ</sequence>
<reference evidence="2" key="1">
    <citation type="submission" date="2019-08" db="EMBL/GenBank/DDBJ databases">
        <title>Reference gene set and small RNA set construction with multiple tissues from Davidia involucrata Baill.</title>
        <authorList>
            <person name="Yang H."/>
            <person name="Zhou C."/>
            <person name="Li G."/>
            <person name="Wang J."/>
            <person name="Gao P."/>
            <person name="Wang M."/>
            <person name="Wang R."/>
            <person name="Zhao Y."/>
        </authorList>
    </citation>
    <scope>NUCLEOTIDE SEQUENCE</scope>
    <source>
        <tissue evidence="2">Mixed with DoveR01_LX</tissue>
    </source>
</reference>
<name>A0A5B7A8Z2_DAVIN</name>
<gene>
    <name evidence="2" type="ORF">Din_021402</name>
</gene>
<dbReference type="PANTHER" id="PTHR35218:SF9">
    <property type="entry name" value="ENDONUCLEASE_EXONUCLEASE_PHOSPHATASE DOMAIN-CONTAINING PROTEIN"/>
    <property type="match status" value="1"/>
</dbReference>
<evidence type="ECO:0000259" key="1">
    <source>
        <dbReference type="Pfam" id="PF03372"/>
    </source>
</evidence>
<evidence type="ECO:0000313" key="2">
    <source>
        <dbReference type="EMBL" id="MPA51961.1"/>
    </source>
</evidence>
<dbReference type="PANTHER" id="PTHR35218">
    <property type="entry name" value="RNASE H DOMAIN-CONTAINING PROTEIN"/>
    <property type="match status" value="1"/>
</dbReference>
<dbReference type="EMBL" id="GHES01021402">
    <property type="protein sequence ID" value="MPA51961.1"/>
    <property type="molecule type" value="Transcribed_RNA"/>
</dbReference>
<dbReference type="InterPro" id="IPR036691">
    <property type="entry name" value="Endo/exonu/phosph_ase_sf"/>
</dbReference>
<dbReference type="SUPFAM" id="SSF56219">
    <property type="entry name" value="DNase I-like"/>
    <property type="match status" value="1"/>
</dbReference>
<dbReference type="InterPro" id="IPR005135">
    <property type="entry name" value="Endo/exonuclease/phosphatase"/>
</dbReference>
<protein>
    <recommendedName>
        <fullName evidence="1">Endonuclease/exonuclease/phosphatase domain-containing protein</fullName>
    </recommendedName>
</protein>
<dbReference type="Pfam" id="PF03372">
    <property type="entry name" value="Exo_endo_phos"/>
    <property type="match status" value="1"/>
</dbReference>
<dbReference type="AlphaFoldDB" id="A0A5B7A8Z2"/>
<dbReference type="GO" id="GO:0003824">
    <property type="term" value="F:catalytic activity"/>
    <property type="evidence" value="ECO:0007669"/>
    <property type="project" value="InterPro"/>
</dbReference>
<proteinExistence type="predicted"/>
<organism evidence="2">
    <name type="scientific">Davidia involucrata</name>
    <name type="common">Dove tree</name>
    <dbReference type="NCBI Taxonomy" id="16924"/>
    <lineage>
        <taxon>Eukaryota</taxon>
        <taxon>Viridiplantae</taxon>
        <taxon>Streptophyta</taxon>
        <taxon>Embryophyta</taxon>
        <taxon>Tracheophyta</taxon>
        <taxon>Spermatophyta</taxon>
        <taxon>Magnoliopsida</taxon>
        <taxon>eudicotyledons</taxon>
        <taxon>Gunneridae</taxon>
        <taxon>Pentapetalae</taxon>
        <taxon>asterids</taxon>
        <taxon>Cornales</taxon>
        <taxon>Nyssaceae</taxon>
        <taxon>Davidia</taxon>
    </lineage>
</organism>
<accession>A0A5B7A8Z2</accession>